<dbReference type="Proteomes" id="UP000423396">
    <property type="component" value="Chromosome"/>
</dbReference>
<dbReference type="OrthoDB" id="144472at2157"/>
<dbReference type="KEGG" id="sazo:D1868_06065"/>
<dbReference type="EMBL" id="CP045483">
    <property type="protein sequence ID" value="QGR19600.1"/>
    <property type="molecule type" value="Genomic_DNA"/>
</dbReference>
<reference evidence="2 3" key="1">
    <citation type="submission" date="2019-10" db="EMBL/GenBank/DDBJ databases">
        <title>Genome Sequences from Six Type Strain Members of the Archaeal Family Sulfolobaceae: Acidianus ambivalens, Acidianus infernus, Metallosphaera prunae, Stygiolobus azoricus, Sulfolobus metallicus, and Sulfurisphaera ohwakuensis.</title>
        <authorList>
            <person name="Counts J.A."/>
            <person name="Kelly R.M."/>
        </authorList>
    </citation>
    <scope>NUCLEOTIDE SEQUENCE [LARGE SCALE GENOMIC DNA]</scope>
    <source>
        <strain evidence="2 3">FC6</strain>
    </source>
</reference>
<dbReference type="InterPro" id="IPR036291">
    <property type="entry name" value="NAD(P)-bd_dom_sf"/>
</dbReference>
<name>A0A650CP37_9CREN</name>
<dbReference type="AlphaFoldDB" id="A0A650CP37"/>
<keyword evidence="3" id="KW-1185">Reference proteome</keyword>
<dbReference type="GeneID" id="42798617"/>
<gene>
    <name evidence="2" type="ORF">D1868_06065</name>
</gene>
<dbReference type="RefSeq" id="WP_156006533.1">
    <property type="nucleotide sequence ID" value="NZ_CP045483.1"/>
</dbReference>
<dbReference type="Gene3D" id="3.40.50.720">
    <property type="entry name" value="NAD(P)-binding Rossmann-like Domain"/>
    <property type="match status" value="1"/>
</dbReference>
<organism evidence="2 3">
    <name type="scientific">Stygiolobus azoricus</name>
    <dbReference type="NCBI Taxonomy" id="41675"/>
    <lineage>
        <taxon>Archaea</taxon>
        <taxon>Thermoproteota</taxon>
        <taxon>Thermoprotei</taxon>
        <taxon>Sulfolobales</taxon>
        <taxon>Sulfolobaceae</taxon>
        <taxon>Stygiolobus</taxon>
    </lineage>
</organism>
<evidence type="ECO:0000313" key="3">
    <source>
        <dbReference type="Proteomes" id="UP000423396"/>
    </source>
</evidence>
<dbReference type="SUPFAM" id="SSF51735">
    <property type="entry name" value="NAD(P)-binding Rossmann-fold domains"/>
    <property type="match status" value="1"/>
</dbReference>
<dbReference type="InterPro" id="IPR005097">
    <property type="entry name" value="Sacchrp_dh_NADP-bd"/>
</dbReference>
<accession>A0A650CP37</accession>
<proteinExistence type="predicted"/>
<dbReference type="Pfam" id="PF03435">
    <property type="entry name" value="Sacchrp_dh_NADP"/>
    <property type="match status" value="1"/>
</dbReference>
<dbReference type="PANTHER" id="PTHR43796:SF2">
    <property type="entry name" value="CARBOXYNORSPERMIDINE SYNTHASE"/>
    <property type="match status" value="1"/>
</dbReference>
<sequence>MRISVLGGSGLIGRVITKELLKEHEVQVIDIVRSAYSNVDYIYGDLNNIDDIAEKIKNSDYVINAAQYYFNLNAMKAALKSGVNYIDLGGLFWMTKKQLELNKDFEREGILALIGMGAEPGVTNVIARYIYNKYGTPEAIMLRDGWINNSEKIDWSIDTQIDEMIMDAPVFENGEYRYYKPLSRSEEVDFSIGRIRVYLTIHSELATFPSSFEGVKYVDWMEGGTGFEYIAFISKLFGEDREVMGIKTRKYLKEVLKSKGLIGYNSEEPKELEACKVIFKYEDREVTMEFVSYPKDEFDGTQYVTGISPVIAINMKVRGSGVLPPEKVIESETFLQKLKEKGIKLIYQEKVDL</sequence>
<dbReference type="PANTHER" id="PTHR43796">
    <property type="entry name" value="CARBOXYNORSPERMIDINE SYNTHASE"/>
    <property type="match status" value="1"/>
</dbReference>
<protein>
    <submittedName>
        <fullName evidence="2">NAD-dependent epimerase/dehydratase family protein</fullName>
    </submittedName>
</protein>
<evidence type="ECO:0000313" key="2">
    <source>
        <dbReference type="EMBL" id="QGR19600.1"/>
    </source>
</evidence>
<dbReference type="Gene3D" id="3.30.360.10">
    <property type="entry name" value="Dihydrodipicolinate Reductase, domain 2"/>
    <property type="match status" value="1"/>
</dbReference>
<evidence type="ECO:0000259" key="1">
    <source>
        <dbReference type="Pfam" id="PF03435"/>
    </source>
</evidence>
<feature type="domain" description="Saccharopine dehydrogenase NADP binding" evidence="1">
    <location>
        <begin position="5"/>
        <end position="113"/>
    </location>
</feature>